<evidence type="ECO:0000256" key="2">
    <source>
        <dbReference type="ARBA" id="ARBA00022475"/>
    </source>
</evidence>
<dbReference type="GeneID" id="94363591"/>
<keyword evidence="5 7" id="KW-0472">Membrane</keyword>
<dbReference type="PANTHER" id="PTHR32309">
    <property type="entry name" value="TYROSINE-PROTEIN KINASE"/>
    <property type="match status" value="1"/>
</dbReference>
<feature type="transmembrane region" description="Helical" evidence="7">
    <location>
        <begin position="410"/>
        <end position="430"/>
    </location>
</feature>
<dbReference type="EMBL" id="QEYD01000001">
    <property type="protein sequence ID" value="PWE31747.1"/>
    <property type="molecule type" value="Genomic_DNA"/>
</dbReference>
<organism evidence="9 10">
    <name type="scientific">Pararhodobacter marinus</name>
    <dbReference type="NCBI Taxonomy" id="2184063"/>
    <lineage>
        <taxon>Bacteria</taxon>
        <taxon>Pseudomonadati</taxon>
        <taxon>Pseudomonadota</taxon>
        <taxon>Alphaproteobacteria</taxon>
        <taxon>Rhodobacterales</taxon>
        <taxon>Paracoccaceae</taxon>
        <taxon>Pararhodobacter</taxon>
    </lineage>
</organism>
<dbReference type="InterPro" id="IPR050445">
    <property type="entry name" value="Bact_polysacc_biosynth/exp"/>
</dbReference>
<feature type="coiled-coil region" evidence="6">
    <location>
        <begin position="175"/>
        <end position="209"/>
    </location>
</feature>
<dbReference type="GO" id="GO:0005886">
    <property type="term" value="C:plasma membrane"/>
    <property type="evidence" value="ECO:0007669"/>
    <property type="project" value="UniProtKB-SubCell"/>
</dbReference>
<dbReference type="RefSeq" id="WP_109531548.1">
    <property type="nucleotide sequence ID" value="NZ_QEYD01000001.1"/>
</dbReference>
<evidence type="ECO:0000256" key="3">
    <source>
        <dbReference type="ARBA" id="ARBA00022692"/>
    </source>
</evidence>
<comment type="caution">
    <text evidence="9">The sequence shown here is derived from an EMBL/GenBank/DDBJ whole genome shotgun (WGS) entry which is preliminary data.</text>
</comment>
<dbReference type="PANTHER" id="PTHR32309:SF13">
    <property type="entry name" value="FERRIC ENTEROBACTIN TRANSPORT PROTEIN FEPE"/>
    <property type="match status" value="1"/>
</dbReference>
<evidence type="ECO:0000256" key="7">
    <source>
        <dbReference type="SAM" id="Phobius"/>
    </source>
</evidence>
<feature type="transmembrane region" description="Helical" evidence="7">
    <location>
        <begin position="351"/>
        <end position="374"/>
    </location>
</feature>
<feature type="transmembrane region" description="Helical" evidence="7">
    <location>
        <begin position="20"/>
        <end position="37"/>
    </location>
</feature>
<dbReference type="AlphaFoldDB" id="A0A2U2CIM3"/>
<keyword evidence="10" id="KW-1185">Reference proteome</keyword>
<protein>
    <recommendedName>
        <fullName evidence="8">Polysaccharide chain length determinant N-terminal domain-containing protein</fullName>
    </recommendedName>
</protein>
<feature type="domain" description="Polysaccharide chain length determinant N-terminal" evidence="8">
    <location>
        <begin position="9"/>
        <end position="84"/>
    </location>
</feature>
<evidence type="ECO:0000259" key="8">
    <source>
        <dbReference type="Pfam" id="PF02706"/>
    </source>
</evidence>
<evidence type="ECO:0000256" key="4">
    <source>
        <dbReference type="ARBA" id="ARBA00022989"/>
    </source>
</evidence>
<keyword evidence="3 7" id="KW-0812">Transmembrane</keyword>
<dbReference type="GO" id="GO:0004713">
    <property type="term" value="F:protein tyrosine kinase activity"/>
    <property type="evidence" value="ECO:0007669"/>
    <property type="project" value="TreeGrafter"/>
</dbReference>
<dbReference type="Proteomes" id="UP000244940">
    <property type="component" value="Unassembled WGS sequence"/>
</dbReference>
<evidence type="ECO:0000313" key="9">
    <source>
        <dbReference type="EMBL" id="PWE31747.1"/>
    </source>
</evidence>
<keyword evidence="4 7" id="KW-1133">Transmembrane helix</keyword>
<feature type="coiled-coil region" evidence="6">
    <location>
        <begin position="248"/>
        <end position="320"/>
    </location>
</feature>
<accession>A0A2U2CIM3</accession>
<keyword evidence="2" id="KW-1003">Cell membrane</keyword>
<dbReference type="InterPro" id="IPR003856">
    <property type="entry name" value="LPS_length_determ_N"/>
</dbReference>
<name>A0A2U2CIM3_9RHOB</name>
<gene>
    <name evidence="9" type="ORF">C4N9_01695</name>
</gene>
<evidence type="ECO:0000256" key="5">
    <source>
        <dbReference type="ARBA" id="ARBA00023136"/>
    </source>
</evidence>
<evidence type="ECO:0000313" key="10">
    <source>
        <dbReference type="Proteomes" id="UP000244940"/>
    </source>
</evidence>
<evidence type="ECO:0000256" key="6">
    <source>
        <dbReference type="SAM" id="Coils"/>
    </source>
</evidence>
<sequence>MGPIQNFHEFTSWLRRRWRIMVLLTVIGALGGIIMALQSERIYSASAVIQVINPVIVASSEDDTAAAPDVTRRVQMIEQRLMSREALLDLAQRYNLFDGAPLSPVEQVALMRQSFSITSIAAAQQGFSRDGSLSALIVSASDADPETAAAIANELADQLVEQSVSARQSNAQQALVFFEAEEARLEEAISSLEDDIADYRSENEAFLADSVALRRTERSSLTSALRDLQADLSARRSELDSLDVDSTRIVVQRQVEALQIEIEQLEQQETEMRARIAEIQDILTRAPVYEQQVTAMNRRMEQLQAQLTAASDRRREAELSARIEDDQQAERFELLERALVPEFPVSRSRKMIAALGLIAGIGLGVMLAYAMEWLQPVMRTAQRMERDLQLRPVVSIPYSMPVRERRRRQAIWGFGTLALILAGLGVALTLSGAI</sequence>
<reference evidence="9 10" key="1">
    <citation type="submission" date="2018-05" db="EMBL/GenBank/DDBJ databases">
        <title>Pararhodobacter marina sp. nov., isolated from deep-sea water of the Indian Ocean.</title>
        <authorList>
            <person name="Lai Q.Sr."/>
            <person name="Liu X."/>
            <person name="Shao Z."/>
        </authorList>
    </citation>
    <scope>NUCLEOTIDE SEQUENCE [LARGE SCALE GENOMIC DNA]</scope>
    <source>
        <strain evidence="9 10">CIC4N-9</strain>
    </source>
</reference>
<comment type="subcellular location">
    <subcellularLocation>
        <location evidence="1">Cell membrane</location>
        <topology evidence="1">Multi-pass membrane protein</topology>
    </subcellularLocation>
</comment>
<keyword evidence="6" id="KW-0175">Coiled coil</keyword>
<dbReference type="OrthoDB" id="7642308at2"/>
<dbReference type="Pfam" id="PF02706">
    <property type="entry name" value="Wzz"/>
    <property type="match status" value="1"/>
</dbReference>
<dbReference type="Gene3D" id="1.10.287.1490">
    <property type="match status" value="1"/>
</dbReference>
<evidence type="ECO:0000256" key="1">
    <source>
        <dbReference type="ARBA" id="ARBA00004651"/>
    </source>
</evidence>
<proteinExistence type="predicted"/>